<accession>A0A9W4I7S1</accession>
<dbReference type="Gene3D" id="3.40.50.300">
    <property type="entry name" value="P-loop containing nucleotide triphosphate hydrolases"/>
    <property type="match status" value="1"/>
</dbReference>
<dbReference type="OrthoDB" id="7464126at2759"/>
<dbReference type="PROSITE" id="PS50297">
    <property type="entry name" value="ANK_REP_REGION"/>
    <property type="match status" value="8"/>
</dbReference>
<dbReference type="InterPro" id="IPR051165">
    <property type="entry name" value="Multifunctional_ANK_Repeat"/>
</dbReference>
<feature type="repeat" description="ANK" evidence="3">
    <location>
        <begin position="1556"/>
        <end position="1590"/>
    </location>
</feature>
<feature type="repeat" description="ANK" evidence="3">
    <location>
        <begin position="1526"/>
        <end position="1553"/>
    </location>
</feature>
<feature type="region of interest" description="Disordered" evidence="4">
    <location>
        <begin position="1"/>
        <end position="114"/>
    </location>
</feature>
<dbReference type="Pfam" id="PF24883">
    <property type="entry name" value="NPHP3_N"/>
    <property type="match status" value="1"/>
</dbReference>
<dbReference type="PROSITE" id="PS50088">
    <property type="entry name" value="ANK_REPEAT"/>
    <property type="match status" value="12"/>
</dbReference>
<dbReference type="Gene3D" id="1.25.40.20">
    <property type="entry name" value="Ankyrin repeat-containing domain"/>
    <property type="match status" value="5"/>
</dbReference>
<feature type="repeat" description="ANK" evidence="3">
    <location>
        <begin position="1593"/>
        <end position="1625"/>
    </location>
</feature>
<organism evidence="6 7">
    <name type="scientific">Penicillium olsonii</name>
    <dbReference type="NCBI Taxonomy" id="99116"/>
    <lineage>
        <taxon>Eukaryota</taxon>
        <taxon>Fungi</taxon>
        <taxon>Dikarya</taxon>
        <taxon>Ascomycota</taxon>
        <taxon>Pezizomycotina</taxon>
        <taxon>Eurotiomycetes</taxon>
        <taxon>Eurotiomycetidae</taxon>
        <taxon>Eurotiales</taxon>
        <taxon>Aspergillaceae</taxon>
        <taxon>Penicillium</taxon>
    </lineage>
</organism>
<feature type="repeat" description="ANK" evidence="3">
    <location>
        <begin position="1214"/>
        <end position="1242"/>
    </location>
</feature>
<dbReference type="PRINTS" id="PR01415">
    <property type="entry name" value="ANKYRIN"/>
</dbReference>
<dbReference type="EMBL" id="CAJVOS010000071">
    <property type="protein sequence ID" value="CAG8238652.1"/>
    <property type="molecule type" value="Genomic_DNA"/>
</dbReference>
<comment type="caution">
    <text evidence="6">The sequence shown here is derived from an EMBL/GenBank/DDBJ whole genome shotgun (WGS) entry which is preliminary data.</text>
</comment>
<dbReference type="InterPro" id="IPR002110">
    <property type="entry name" value="Ankyrin_rpt"/>
</dbReference>
<evidence type="ECO:0000256" key="4">
    <source>
        <dbReference type="SAM" id="MobiDB-lite"/>
    </source>
</evidence>
<feature type="compositionally biased region" description="Polar residues" evidence="4">
    <location>
        <begin position="98"/>
        <end position="109"/>
    </location>
</feature>
<evidence type="ECO:0000259" key="5">
    <source>
        <dbReference type="Pfam" id="PF24883"/>
    </source>
</evidence>
<name>A0A9W4I7S1_PENOL</name>
<proteinExistence type="predicted"/>
<feature type="repeat" description="ANK" evidence="3">
    <location>
        <begin position="1376"/>
        <end position="1408"/>
    </location>
</feature>
<dbReference type="PANTHER" id="PTHR24123">
    <property type="entry name" value="ANKYRIN REPEAT-CONTAINING"/>
    <property type="match status" value="1"/>
</dbReference>
<feature type="repeat" description="ANK" evidence="3">
    <location>
        <begin position="1436"/>
        <end position="1468"/>
    </location>
</feature>
<dbReference type="InterPro" id="IPR036770">
    <property type="entry name" value="Ankyrin_rpt-contain_sf"/>
</dbReference>
<feature type="repeat" description="ANK" evidence="3">
    <location>
        <begin position="1466"/>
        <end position="1498"/>
    </location>
</feature>
<evidence type="ECO:0000256" key="3">
    <source>
        <dbReference type="PROSITE-ProRule" id="PRU00023"/>
    </source>
</evidence>
<dbReference type="Proteomes" id="UP001153618">
    <property type="component" value="Unassembled WGS sequence"/>
</dbReference>
<evidence type="ECO:0000313" key="6">
    <source>
        <dbReference type="EMBL" id="CAG8238652.1"/>
    </source>
</evidence>
<feature type="compositionally biased region" description="Basic residues" evidence="4">
    <location>
        <begin position="1"/>
        <end position="16"/>
    </location>
</feature>
<dbReference type="SUPFAM" id="SSF48403">
    <property type="entry name" value="Ankyrin repeat"/>
    <property type="match status" value="3"/>
</dbReference>
<feature type="compositionally biased region" description="Low complexity" evidence="4">
    <location>
        <begin position="83"/>
        <end position="92"/>
    </location>
</feature>
<keyword evidence="7" id="KW-1185">Reference proteome</keyword>
<keyword evidence="2 3" id="KW-0040">ANK repeat</keyword>
<evidence type="ECO:0000313" key="7">
    <source>
        <dbReference type="Proteomes" id="UP001153618"/>
    </source>
</evidence>
<feature type="repeat" description="ANK" evidence="3">
    <location>
        <begin position="1285"/>
        <end position="1317"/>
    </location>
</feature>
<feature type="repeat" description="ANK" evidence="3">
    <location>
        <begin position="1496"/>
        <end position="1528"/>
    </location>
</feature>
<reference evidence="6" key="1">
    <citation type="submission" date="2021-07" db="EMBL/GenBank/DDBJ databases">
        <authorList>
            <person name="Branca A.L. A."/>
        </authorList>
    </citation>
    <scope>NUCLEOTIDE SEQUENCE</scope>
</reference>
<dbReference type="SMART" id="SM00248">
    <property type="entry name" value="ANK"/>
    <property type="match status" value="21"/>
</dbReference>
<gene>
    <name evidence="6" type="ORF">POLS_LOCUS8491</name>
</gene>
<keyword evidence="1" id="KW-0677">Repeat</keyword>
<dbReference type="InterPro" id="IPR027417">
    <property type="entry name" value="P-loop_NTPase"/>
</dbReference>
<evidence type="ECO:0000256" key="2">
    <source>
        <dbReference type="ARBA" id="ARBA00023043"/>
    </source>
</evidence>
<protein>
    <recommendedName>
        <fullName evidence="5">Nephrocystin 3-like N-terminal domain-containing protein</fullName>
    </recommendedName>
</protein>
<dbReference type="PANTHER" id="PTHR24123:SF33">
    <property type="entry name" value="PROTEIN HOS4"/>
    <property type="match status" value="1"/>
</dbReference>
<dbReference type="InterPro" id="IPR056884">
    <property type="entry name" value="NPHP3-like_N"/>
</dbReference>
<feature type="repeat" description="ANK" evidence="3">
    <location>
        <begin position="1180"/>
        <end position="1212"/>
    </location>
</feature>
<dbReference type="Pfam" id="PF12796">
    <property type="entry name" value="Ank_2"/>
    <property type="match status" value="6"/>
</dbReference>
<evidence type="ECO:0000256" key="1">
    <source>
        <dbReference type="ARBA" id="ARBA00022737"/>
    </source>
</evidence>
<feature type="domain" description="Nephrocystin 3-like N-terminal" evidence="5">
    <location>
        <begin position="397"/>
        <end position="567"/>
    </location>
</feature>
<dbReference type="SUPFAM" id="SSF52540">
    <property type="entry name" value="P-loop containing nucleoside triphosphate hydrolases"/>
    <property type="match status" value="1"/>
</dbReference>
<feature type="compositionally biased region" description="Basic and acidic residues" evidence="4">
    <location>
        <begin position="36"/>
        <end position="53"/>
    </location>
</feature>
<sequence length="1787" mass="195252">MFKKLKSKLHRHRSKGKKDEPNRPVSRNRNLVFDQLRTDSHPAKAESERKDVSDAPAPTPAPAPAPVSAQTKAPAAPVPATPAPSATATPAAEEVPNESKNTPDSTQASEKAEAPAKDLWEIALKQLPPAKQEKLKSLGLDKLSSGSVESEIEDLVGLVNQKQAECEKKFWRVSIGDNDIVLRNYTTKIVGWLEKAGDIAIQFAPPQASMPWSVIKSLMQIPVIGEEQMGALLGTTESIVRIVSRGQVYEQVYLVNSTEDGGKLSQGLEGALIGIYRTSLDLLADSGSLFSQNTARRTLEAILNPGNVSGGLSSLAAQEDELLRDVQACETRRSAAADDRMIGMLDCLNAPLVRVDENVQKLLDKTDEDERMALLQKISPLQFGKHHDNVRETRTPGTGEWLLQDGSFRQWEESTSSGIFWLQGSPGTGKTYLTSRVVDLIKSELEDLPRNEGFAYFYCNRNEKDRGDSLAIIRSYVRQLSTSANNPQSMQIKLKELCKKAEESGTTLSFDTCQEQIVTSLNLYTKTTLVIDAFDECDQDSRDKLIEMFNCLLADSENTLKIYIASRPDPDVELQLQEQGRTGVAIQASHNASDVQRFLDQQLDKLAKKAVFIGRMKGKIVERLLERCQGMFQWASLQVHQITRCRTESSVWKRLDNLPEDLQKAYDEIWGEIESLEEPDSIFVKRAFRWVMAANVPLRSNILLSAIRVGAQDEGGISSDEIDEQGLLSLCGNFLVIDPESNWRFSHLSVVEYLETGHNWSAPQAHNHVATACLSFLISAYEQEDPPDLVKEFFADDDEVDEETYERKYSFHLYAKHNWVIHVHAAKAAEDSELASHLKTFLGSPQECSAQYKRWVEQIERDGDGDEFARDTSAFQISGFDKNDIALREIDDSFSAAFEWCSELNPADRPVFAMCRFAFDVILSEWWESPSIDVSETNAQGHDLLTVAAIAGSVPICQRLIKKGTDVNRKLGPYFGTALIAAAYWGYIDVVKCLVQAGADPNIHLNTRDFQVWSYDSDGEVHSVDEDDTYRFDEDGPDNGYFDSAVTAAITNNHAEVTKYLVNDAKANPHKKLILNGQGNLLELASTNGNPEIIQCLIRAGADVNKPPRDPSKGRIIDRLLSHGDLGTIRFAIEEAGADVHASAPGQHLNVLGSVARHRKLDSLKYLVEKCHLDVNHASDWATPLILAVEGGDINCVRYLVEHGADIHKLSDNQQMTALIKAVNEGQHECARYLVQQGADINQPVPKNSTGSALAEALDSYLVSEEMVIYLIDNGADVNLLVDGHNKTLLSRAAQTGNFEIVRRMLEKGSNVNPSGRDGPLMNATSGKNLKCVQLLLDNAADVNPVGESPILAAAENDWPECVQLLLQNRADPNPAGESPLARAASHGNSECVRLLLENGADPNPDDMNPLTNAAWHGSSECVRLLLENGAGPNPPGGSPLAGAVWNGELSCLQLLLENGADPNSADESPLAKAADLGHLECIQMLLKHGADPNPSGVCPLVNAALKANVECVKLLLEGGADVHCLAAAVLGGSVEVIKLMLEAGADVNAQLSEGEFGSALSLAVGNENASEAVARYLLEAGADVNMKLENGRFANALAAAIQHDDRDIVKLLVSHGADVHAQSGCRGSIIEFAVADNSWRSIPVLLENGVDANSPLTEDRAFYGSLLTLAAICDNYRVIEALTEGGADINAAPIGEYGCALFAAAFFGKYYCVETLVDGGANVNLRLENLHFSTVLEAAKARIEQTEYVKVNPRASSYDFERYCGEELPSSKVEVVEYLEQIGVTA</sequence>
<feature type="repeat" description="ANK" evidence="3">
    <location>
        <begin position="1406"/>
        <end position="1438"/>
    </location>
</feature>
<feature type="repeat" description="ANK" evidence="3">
    <location>
        <begin position="1082"/>
        <end position="1109"/>
    </location>
</feature>